<evidence type="ECO:0000313" key="3">
    <source>
        <dbReference type="Proteomes" id="UP000199088"/>
    </source>
</evidence>
<protein>
    <recommendedName>
        <fullName evidence="4">DUF3017 domain-containing protein</fullName>
    </recommendedName>
</protein>
<evidence type="ECO:0000256" key="1">
    <source>
        <dbReference type="SAM" id="Phobius"/>
    </source>
</evidence>
<reference evidence="3" key="1">
    <citation type="submission" date="2016-10" db="EMBL/GenBank/DDBJ databases">
        <authorList>
            <person name="Varghese N."/>
            <person name="Submissions S."/>
        </authorList>
    </citation>
    <scope>NUCLEOTIDE SEQUENCE [LARGE SCALE GENOMIC DNA]</scope>
    <source>
        <strain evidence="3">DSM 45843</strain>
    </source>
</reference>
<keyword evidence="3" id="KW-1185">Reference proteome</keyword>
<accession>A0A1H0J0S1</accession>
<keyword evidence="1" id="KW-1133">Transmembrane helix</keyword>
<proteinExistence type="predicted"/>
<evidence type="ECO:0000313" key="2">
    <source>
        <dbReference type="EMBL" id="SDO37334.1"/>
    </source>
</evidence>
<dbReference type="Pfam" id="PF11222">
    <property type="entry name" value="DUF3017"/>
    <property type="match status" value="1"/>
</dbReference>
<dbReference type="EMBL" id="FNIR01000005">
    <property type="protein sequence ID" value="SDO37334.1"/>
    <property type="molecule type" value="Genomic_DNA"/>
</dbReference>
<keyword evidence="1" id="KW-0812">Transmembrane</keyword>
<sequence>MARTPLYTRRPLVAGVLRQLPLTAVLLVVAGGLVMVTAGNWRRGLVVMGLALVAAGVLRMLLPVRRLGFLAVRSTTTDVVLTTGCGLALALVALAIPPG</sequence>
<keyword evidence="1" id="KW-0472">Membrane</keyword>
<feature type="transmembrane region" description="Helical" evidence="1">
    <location>
        <begin position="76"/>
        <end position="96"/>
    </location>
</feature>
<feature type="transmembrane region" description="Helical" evidence="1">
    <location>
        <begin position="45"/>
        <end position="64"/>
    </location>
</feature>
<dbReference type="InterPro" id="IPR021385">
    <property type="entry name" value="DUF3017"/>
</dbReference>
<dbReference type="AlphaFoldDB" id="A0A1H0J0S1"/>
<gene>
    <name evidence="2" type="ORF">SAMN05660199_01833</name>
</gene>
<organism evidence="2 3">
    <name type="scientific">Klenkia soli</name>
    <dbReference type="NCBI Taxonomy" id="1052260"/>
    <lineage>
        <taxon>Bacteria</taxon>
        <taxon>Bacillati</taxon>
        <taxon>Actinomycetota</taxon>
        <taxon>Actinomycetes</taxon>
        <taxon>Geodermatophilales</taxon>
        <taxon>Geodermatophilaceae</taxon>
        <taxon>Klenkia</taxon>
    </lineage>
</organism>
<name>A0A1H0J0S1_9ACTN</name>
<dbReference type="RefSeq" id="WP_091243576.1">
    <property type="nucleotide sequence ID" value="NZ_FNIR01000005.1"/>
</dbReference>
<feature type="transmembrane region" description="Helical" evidence="1">
    <location>
        <begin position="20"/>
        <end position="39"/>
    </location>
</feature>
<dbReference type="Proteomes" id="UP000199088">
    <property type="component" value="Unassembled WGS sequence"/>
</dbReference>
<dbReference type="STRING" id="1052260.SAMN05660199_01833"/>
<evidence type="ECO:0008006" key="4">
    <source>
        <dbReference type="Google" id="ProtNLM"/>
    </source>
</evidence>